<comment type="caution">
    <text evidence="6">The sequence shown here is derived from an EMBL/GenBank/DDBJ whole genome shotgun (WGS) entry which is preliminary data.</text>
</comment>
<feature type="transmembrane region" description="Helical" evidence="5">
    <location>
        <begin position="217"/>
        <end position="236"/>
    </location>
</feature>
<evidence type="ECO:0000256" key="3">
    <source>
        <dbReference type="ARBA" id="ARBA00022989"/>
    </source>
</evidence>
<dbReference type="InterPro" id="IPR050382">
    <property type="entry name" value="MFS_Na/Anion_cotransporter"/>
</dbReference>
<feature type="transmembrane region" description="Helical" evidence="5">
    <location>
        <begin position="118"/>
        <end position="137"/>
    </location>
</feature>
<keyword evidence="4 5" id="KW-0472">Membrane</keyword>
<feature type="transmembrane region" description="Helical" evidence="5">
    <location>
        <begin position="25"/>
        <end position="48"/>
    </location>
</feature>
<dbReference type="Proteomes" id="UP001519460">
    <property type="component" value="Unassembled WGS sequence"/>
</dbReference>
<dbReference type="EMBL" id="JACVVK020000183">
    <property type="protein sequence ID" value="KAK7486121.1"/>
    <property type="molecule type" value="Genomic_DNA"/>
</dbReference>
<keyword evidence="3 5" id="KW-1133">Transmembrane helix</keyword>
<feature type="transmembrane region" description="Helical" evidence="5">
    <location>
        <begin position="90"/>
        <end position="111"/>
    </location>
</feature>
<evidence type="ECO:0000256" key="1">
    <source>
        <dbReference type="ARBA" id="ARBA00004141"/>
    </source>
</evidence>
<keyword evidence="2 5" id="KW-0812">Transmembrane</keyword>
<evidence type="ECO:0000313" key="7">
    <source>
        <dbReference type="Proteomes" id="UP001519460"/>
    </source>
</evidence>
<comment type="subcellular location">
    <subcellularLocation>
        <location evidence="1">Membrane</location>
        <topology evidence="1">Multi-pass membrane protein</topology>
    </subcellularLocation>
</comment>
<accession>A0ABD0KGF4</accession>
<dbReference type="PANTHER" id="PTHR11662:SF399">
    <property type="entry name" value="FI19708P1-RELATED"/>
    <property type="match status" value="1"/>
</dbReference>
<organism evidence="6 7">
    <name type="scientific">Batillaria attramentaria</name>
    <dbReference type="NCBI Taxonomy" id="370345"/>
    <lineage>
        <taxon>Eukaryota</taxon>
        <taxon>Metazoa</taxon>
        <taxon>Spiralia</taxon>
        <taxon>Lophotrochozoa</taxon>
        <taxon>Mollusca</taxon>
        <taxon>Gastropoda</taxon>
        <taxon>Caenogastropoda</taxon>
        <taxon>Sorbeoconcha</taxon>
        <taxon>Cerithioidea</taxon>
        <taxon>Batillariidae</taxon>
        <taxon>Batillaria</taxon>
    </lineage>
</organism>
<dbReference type="Pfam" id="PF07690">
    <property type="entry name" value="MFS_1"/>
    <property type="match status" value="1"/>
</dbReference>
<sequence>MESAETTPLTENENLKVNLCLSYRLCVWLVLAVGCTLSLMCLSSQAAVFTCQFLQSRTSGTGSHYNNTASNAEMVTNNNETQQQNSSQEWALAVLYFAYSVVQLPVAVFASRVGALRVSLVSTVICLVTILLSIPMLEWGLVPSVMICLVKGASAVKACTGEGALVPLMASLASVWSGPVETTRVSAVLEGGSNIADSLAFLGTAAFCNAGLGWMKVYYLQGAMGLVFFLLLAHCVDERPGKRRCISRNEQRLLASFMTKKGYVEKKTATPYRSILTSVHVWAIVVAQLGFQWLDCLRVSSLPVFLGVIHKVDTQKAELLTAIAFLLSIPMGLAIATVADGLVEREVASRSRVRKTCDFLTAIYVISSAAVNLMDGAWMANYYDLAPVHTGFLTSFGELVTSWSWSVTAIVVPRLTPNDSVEEWRYVMYMGAGLCGACSLFYMLFASGEQQTWATSPLDRCEE</sequence>
<dbReference type="GO" id="GO:0016020">
    <property type="term" value="C:membrane"/>
    <property type="evidence" value="ECO:0007669"/>
    <property type="project" value="UniProtKB-SubCell"/>
</dbReference>
<feature type="transmembrane region" description="Helical" evidence="5">
    <location>
        <begin position="359"/>
        <end position="380"/>
    </location>
</feature>
<evidence type="ECO:0000256" key="2">
    <source>
        <dbReference type="ARBA" id="ARBA00022692"/>
    </source>
</evidence>
<gene>
    <name evidence="6" type="ORF">BaRGS_00022587</name>
</gene>
<evidence type="ECO:0000313" key="6">
    <source>
        <dbReference type="EMBL" id="KAK7486121.1"/>
    </source>
</evidence>
<reference evidence="6 7" key="1">
    <citation type="journal article" date="2023" name="Sci. Data">
        <title>Genome assembly of the Korean intertidal mud-creeper Batillaria attramentaria.</title>
        <authorList>
            <person name="Patra A.K."/>
            <person name="Ho P.T."/>
            <person name="Jun S."/>
            <person name="Lee S.J."/>
            <person name="Kim Y."/>
            <person name="Won Y.J."/>
        </authorList>
    </citation>
    <scope>NUCLEOTIDE SEQUENCE [LARGE SCALE GENOMIC DNA]</scope>
    <source>
        <strain evidence="6">Wonlab-2016</strain>
    </source>
</reference>
<feature type="transmembrane region" description="Helical" evidence="5">
    <location>
        <begin position="319"/>
        <end position="339"/>
    </location>
</feature>
<dbReference type="InterPro" id="IPR011701">
    <property type="entry name" value="MFS"/>
</dbReference>
<feature type="transmembrane region" description="Helical" evidence="5">
    <location>
        <begin position="424"/>
        <end position="445"/>
    </location>
</feature>
<evidence type="ECO:0000256" key="5">
    <source>
        <dbReference type="SAM" id="Phobius"/>
    </source>
</evidence>
<dbReference type="SUPFAM" id="SSF103473">
    <property type="entry name" value="MFS general substrate transporter"/>
    <property type="match status" value="1"/>
</dbReference>
<dbReference type="PANTHER" id="PTHR11662">
    <property type="entry name" value="SOLUTE CARRIER FAMILY 17"/>
    <property type="match status" value="1"/>
</dbReference>
<name>A0ABD0KGF4_9CAEN</name>
<feature type="transmembrane region" description="Helical" evidence="5">
    <location>
        <begin position="275"/>
        <end position="294"/>
    </location>
</feature>
<feature type="transmembrane region" description="Helical" evidence="5">
    <location>
        <begin position="392"/>
        <end position="412"/>
    </location>
</feature>
<proteinExistence type="predicted"/>
<keyword evidence="7" id="KW-1185">Reference proteome</keyword>
<evidence type="ECO:0000256" key="4">
    <source>
        <dbReference type="ARBA" id="ARBA00023136"/>
    </source>
</evidence>
<dbReference type="InterPro" id="IPR036259">
    <property type="entry name" value="MFS_trans_sf"/>
</dbReference>
<protein>
    <submittedName>
        <fullName evidence="6">Uncharacterized protein</fullName>
    </submittedName>
</protein>
<dbReference type="Gene3D" id="1.20.1250.20">
    <property type="entry name" value="MFS general substrate transporter like domains"/>
    <property type="match status" value="1"/>
</dbReference>
<dbReference type="AlphaFoldDB" id="A0ABD0KGF4"/>